<evidence type="ECO:0000256" key="6">
    <source>
        <dbReference type="ARBA" id="ARBA00022989"/>
    </source>
</evidence>
<name>A0A9X1T6L5_9HYPH</name>
<evidence type="ECO:0000256" key="8">
    <source>
        <dbReference type="ARBA" id="ARBA00038436"/>
    </source>
</evidence>
<feature type="transmembrane region" description="Helical" evidence="9">
    <location>
        <begin position="110"/>
        <end position="132"/>
    </location>
</feature>
<keyword evidence="12" id="KW-1185">Reference proteome</keyword>
<keyword evidence="7 9" id="KW-0472">Membrane</keyword>
<evidence type="ECO:0000256" key="5">
    <source>
        <dbReference type="ARBA" id="ARBA00022692"/>
    </source>
</evidence>
<evidence type="ECO:0000259" key="10">
    <source>
        <dbReference type="Pfam" id="PF04290"/>
    </source>
</evidence>
<reference evidence="11" key="1">
    <citation type="submission" date="2022-01" db="EMBL/GenBank/DDBJ databases">
        <title>Jiella avicenniae sp. nov., a novel endophytic bacterium isolated from bark of Avicennia marina.</title>
        <authorList>
            <person name="Tuo L."/>
        </authorList>
    </citation>
    <scope>NUCLEOTIDE SEQUENCE</scope>
    <source>
        <strain evidence="11">CBK1P-4</strain>
    </source>
</reference>
<keyword evidence="4 9" id="KW-0997">Cell inner membrane</keyword>
<evidence type="ECO:0000313" key="12">
    <source>
        <dbReference type="Proteomes" id="UP001139035"/>
    </source>
</evidence>
<keyword evidence="5 9" id="KW-0812">Transmembrane</keyword>
<evidence type="ECO:0000256" key="3">
    <source>
        <dbReference type="ARBA" id="ARBA00022475"/>
    </source>
</evidence>
<keyword evidence="3" id="KW-1003">Cell membrane</keyword>
<comment type="subunit">
    <text evidence="9">The complex comprises the extracytoplasmic solute receptor protein and the two transmembrane proteins.</text>
</comment>
<evidence type="ECO:0000256" key="4">
    <source>
        <dbReference type="ARBA" id="ARBA00022519"/>
    </source>
</evidence>
<proteinExistence type="inferred from homology"/>
<dbReference type="GO" id="GO:0015740">
    <property type="term" value="P:C4-dicarboxylate transport"/>
    <property type="evidence" value="ECO:0007669"/>
    <property type="project" value="TreeGrafter"/>
</dbReference>
<dbReference type="RefSeq" id="WP_233720463.1">
    <property type="nucleotide sequence ID" value="NZ_JAJUWU010000016.1"/>
</dbReference>
<comment type="similarity">
    <text evidence="8 9">Belongs to the TRAP transporter small permease family.</text>
</comment>
<keyword evidence="6 9" id="KW-1133">Transmembrane helix</keyword>
<dbReference type="GO" id="GO:0005886">
    <property type="term" value="C:plasma membrane"/>
    <property type="evidence" value="ECO:0007669"/>
    <property type="project" value="UniProtKB-SubCell"/>
</dbReference>
<dbReference type="PANTHER" id="PTHR35011:SF2">
    <property type="entry name" value="2,3-DIKETO-L-GULONATE TRAP TRANSPORTER SMALL PERMEASE PROTEIN YIAM"/>
    <property type="match status" value="1"/>
</dbReference>
<feature type="transmembrane region" description="Helical" evidence="9">
    <location>
        <begin position="72"/>
        <end position="89"/>
    </location>
</feature>
<sequence>MKTTDRTPSFLTGFPGWLGPSLDAPATRIGNLVEILAGLVCVVLFALMIVVVSYEVAMRYLFNAPTYWSGELARWSMVWLALLGMAIAVRRLDHIRVDILVDVVSHPVKVAMAVMRYAVTFGFAAVMLIFGARLTILNATQTSPGLGWPLSVLYLAPTVSAVLMILFLAELVWRREIRPF</sequence>
<evidence type="ECO:0000256" key="2">
    <source>
        <dbReference type="ARBA" id="ARBA00022448"/>
    </source>
</evidence>
<comment type="function">
    <text evidence="9">Part of the tripartite ATP-independent periplasmic (TRAP) transport system.</text>
</comment>
<dbReference type="PANTHER" id="PTHR35011">
    <property type="entry name" value="2,3-DIKETO-L-GULONATE TRAP TRANSPORTER SMALL PERMEASE PROTEIN YIAM"/>
    <property type="match status" value="1"/>
</dbReference>
<dbReference type="InterPro" id="IPR007387">
    <property type="entry name" value="TRAP_DctQ"/>
</dbReference>
<keyword evidence="2 9" id="KW-0813">Transport</keyword>
<feature type="domain" description="Tripartite ATP-independent periplasmic transporters DctQ component" evidence="10">
    <location>
        <begin position="48"/>
        <end position="175"/>
    </location>
</feature>
<dbReference type="Pfam" id="PF04290">
    <property type="entry name" value="DctQ"/>
    <property type="match status" value="1"/>
</dbReference>
<dbReference type="AlphaFoldDB" id="A0A9X1T6L5"/>
<feature type="transmembrane region" description="Helical" evidence="9">
    <location>
        <begin position="32"/>
        <end position="52"/>
    </location>
</feature>
<evidence type="ECO:0000256" key="1">
    <source>
        <dbReference type="ARBA" id="ARBA00004429"/>
    </source>
</evidence>
<comment type="caution">
    <text evidence="11">The sequence shown here is derived from an EMBL/GenBank/DDBJ whole genome shotgun (WGS) entry which is preliminary data.</text>
</comment>
<comment type="subcellular location">
    <subcellularLocation>
        <location evidence="1 9">Cell inner membrane</location>
        <topology evidence="1 9">Multi-pass membrane protein</topology>
    </subcellularLocation>
</comment>
<evidence type="ECO:0000313" key="11">
    <source>
        <dbReference type="EMBL" id="MCE7029470.1"/>
    </source>
</evidence>
<protein>
    <recommendedName>
        <fullName evidence="9">TRAP transporter small permease protein</fullName>
    </recommendedName>
</protein>
<gene>
    <name evidence="11" type="ORF">LZD57_15875</name>
</gene>
<dbReference type="EMBL" id="JAJUWU010000016">
    <property type="protein sequence ID" value="MCE7029470.1"/>
    <property type="molecule type" value="Genomic_DNA"/>
</dbReference>
<dbReference type="InterPro" id="IPR055348">
    <property type="entry name" value="DctQ"/>
</dbReference>
<evidence type="ECO:0000256" key="9">
    <source>
        <dbReference type="RuleBase" id="RU369079"/>
    </source>
</evidence>
<feature type="transmembrane region" description="Helical" evidence="9">
    <location>
        <begin position="152"/>
        <end position="173"/>
    </location>
</feature>
<dbReference type="Proteomes" id="UP001139035">
    <property type="component" value="Unassembled WGS sequence"/>
</dbReference>
<dbReference type="GO" id="GO:0022857">
    <property type="term" value="F:transmembrane transporter activity"/>
    <property type="evidence" value="ECO:0007669"/>
    <property type="project" value="UniProtKB-UniRule"/>
</dbReference>
<accession>A0A9X1T6L5</accession>
<evidence type="ECO:0000256" key="7">
    <source>
        <dbReference type="ARBA" id="ARBA00023136"/>
    </source>
</evidence>
<organism evidence="11 12">
    <name type="scientific">Jiella avicenniae</name>
    <dbReference type="NCBI Taxonomy" id="2907202"/>
    <lineage>
        <taxon>Bacteria</taxon>
        <taxon>Pseudomonadati</taxon>
        <taxon>Pseudomonadota</taxon>
        <taxon>Alphaproteobacteria</taxon>
        <taxon>Hyphomicrobiales</taxon>
        <taxon>Aurantimonadaceae</taxon>
        <taxon>Jiella</taxon>
    </lineage>
</organism>